<keyword evidence="3" id="KW-1185">Reference proteome</keyword>
<evidence type="ECO:0000256" key="1">
    <source>
        <dbReference type="SAM" id="Phobius"/>
    </source>
</evidence>
<evidence type="ECO:0000313" key="3">
    <source>
        <dbReference type="Proteomes" id="UP000433071"/>
    </source>
</evidence>
<comment type="caution">
    <text evidence="2">The sequence shown here is derived from an EMBL/GenBank/DDBJ whole genome shotgun (WGS) entry which is preliminary data.</text>
</comment>
<gene>
    <name evidence="2" type="ORF">GJ743_01545</name>
</gene>
<dbReference type="Proteomes" id="UP000433071">
    <property type="component" value="Unassembled WGS sequence"/>
</dbReference>
<keyword evidence="1" id="KW-0812">Transmembrane</keyword>
<name>A0A6I3M111_9MICO</name>
<dbReference type="EMBL" id="WMLB01000006">
    <property type="protein sequence ID" value="MTH67054.1"/>
    <property type="molecule type" value="Genomic_DNA"/>
</dbReference>
<sequence>MTSNTSETSRPLREESKATLFGTALVLVMGGLVIAAGAILTVATVMLGDTALQLP</sequence>
<keyword evidence="1" id="KW-1133">Transmembrane helix</keyword>
<dbReference type="OrthoDB" id="9881753at2"/>
<feature type="transmembrane region" description="Helical" evidence="1">
    <location>
        <begin position="20"/>
        <end position="47"/>
    </location>
</feature>
<keyword evidence="1" id="KW-0472">Membrane</keyword>
<proteinExistence type="predicted"/>
<reference evidence="2 3" key="1">
    <citation type="submission" date="2019-11" db="EMBL/GenBank/DDBJ databases">
        <title>Agromyces kandeliae sp. nov., isolated from mangrove soil.</title>
        <authorList>
            <person name="Wang R."/>
        </authorList>
    </citation>
    <scope>NUCLEOTIDE SEQUENCE [LARGE SCALE GENOMIC DNA]</scope>
    <source>
        <strain evidence="2 3">JCM 11433</strain>
    </source>
</reference>
<dbReference type="AlphaFoldDB" id="A0A6I3M111"/>
<dbReference type="RefSeq" id="WP_155050177.1">
    <property type="nucleotide sequence ID" value="NZ_BAAAIB010000003.1"/>
</dbReference>
<organism evidence="2 3">
    <name type="scientific">Agromyces bracchium</name>
    <dbReference type="NCBI Taxonomy" id="88376"/>
    <lineage>
        <taxon>Bacteria</taxon>
        <taxon>Bacillati</taxon>
        <taxon>Actinomycetota</taxon>
        <taxon>Actinomycetes</taxon>
        <taxon>Micrococcales</taxon>
        <taxon>Microbacteriaceae</taxon>
        <taxon>Agromyces</taxon>
    </lineage>
</organism>
<accession>A0A6I3M111</accession>
<evidence type="ECO:0000313" key="2">
    <source>
        <dbReference type="EMBL" id="MTH67054.1"/>
    </source>
</evidence>
<protein>
    <submittedName>
        <fullName evidence="2">Uncharacterized protein</fullName>
    </submittedName>
</protein>